<proteinExistence type="inferred from homology"/>
<dbReference type="Gene3D" id="3.30.70.330">
    <property type="match status" value="1"/>
</dbReference>
<dbReference type="AlphaFoldDB" id="A0A202E7W5"/>
<dbReference type="RefSeq" id="WP_054863403.1">
    <property type="nucleotide sequence ID" value="NZ_MWPH01000002.1"/>
</dbReference>
<dbReference type="GO" id="GO:0005840">
    <property type="term" value="C:ribosome"/>
    <property type="evidence" value="ECO:0007669"/>
    <property type="project" value="UniProtKB-UniRule"/>
</dbReference>
<dbReference type="SUPFAM" id="SSF54189">
    <property type="entry name" value="Ribosomal proteins S24e, L23 and L15e"/>
    <property type="match status" value="1"/>
</dbReference>
<evidence type="ECO:0000256" key="3">
    <source>
        <dbReference type="ARBA" id="ARBA00022884"/>
    </source>
</evidence>
<dbReference type="GO" id="GO:0006412">
    <property type="term" value="P:translation"/>
    <property type="evidence" value="ECO:0007669"/>
    <property type="project" value="UniProtKB-UniRule"/>
</dbReference>
<protein>
    <recommendedName>
        <fullName evidence="6">Large ribosomal subunit protein uL23</fullName>
    </recommendedName>
</protein>
<evidence type="ECO:0000256" key="2">
    <source>
        <dbReference type="ARBA" id="ARBA00022730"/>
    </source>
</evidence>
<dbReference type="InterPro" id="IPR001014">
    <property type="entry name" value="Ribosomal_uL23_CS"/>
</dbReference>
<evidence type="ECO:0000313" key="9">
    <source>
        <dbReference type="Proteomes" id="UP000196084"/>
    </source>
</evidence>
<evidence type="ECO:0000256" key="5">
    <source>
        <dbReference type="ARBA" id="ARBA00023274"/>
    </source>
</evidence>
<comment type="similarity">
    <text evidence="1 6 7">Belongs to the universal ribosomal protein uL23 family.</text>
</comment>
<dbReference type="PROSITE" id="PS00050">
    <property type="entry name" value="RIBOSOMAL_L23"/>
    <property type="match status" value="1"/>
</dbReference>
<dbReference type="PANTHER" id="PTHR11620">
    <property type="entry name" value="60S RIBOSOMAL PROTEIN L23A"/>
    <property type="match status" value="1"/>
</dbReference>
<evidence type="ECO:0000256" key="4">
    <source>
        <dbReference type="ARBA" id="ARBA00022980"/>
    </source>
</evidence>
<dbReference type="InterPro" id="IPR019985">
    <property type="entry name" value="Ribosomal_uL23"/>
</dbReference>
<dbReference type="Pfam" id="PF00276">
    <property type="entry name" value="Ribosomal_L23"/>
    <property type="match status" value="1"/>
</dbReference>
<accession>A0A202E7W5</accession>
<name>A0A202E7W5_9EURY</name>
<dbReference type="InterPro" id="IPR012677">
    <property type="entry name" value="Nucleotide-bd_a/b_plait_sf"/>
</dbReference>
<dbReference type="NCBIfam" id="NF011118">
    <property type="entry name" value="PRK14548.1"/>
    <property type="match status" value="1"/>
</dbReference>
<dbReference type="NCBIfam" id="TIGR03636">
    <property type="entry name" value="uL23_arch"/>
    <property type="match status" value="1"/>
</dbReference>
<keyword evidence="9" id="KW-1185">Reference proteome</keyword>
<evidence type="ECO:0000256" key="1">
    <source>
        <dbReference type="ARBA" id="ARBA00006700"/>
    </source>
</evidence>
<dbReference type="GO" id="GO:0019843">
    <property type="term" value="F:rRNA binding"/>
    <property type="evidence" value="ECO:0007669"/>
    <property type="project" value="UniProtKB-UniRule"/>
</dbReference>
<dbReference type="FunFam" id="3.30.70.330:FF:000532">
    <property type="entry name" value="50S ribosomal protein L23"/>
    <property type="match status" value="1"/>
</dbReference>
<gene>
    <name evidence="6" type="primary">rpl23</name>
    <name evidence="8" type="ORF">B2G88_08095</name>
</gene>
<evidence type="ECO:0000256" key="7">
    <source>
        <dbReference type="RuleBase" id="RU003934"/>
    </source>
</evidence>
<reference evidence="8 9" key="1">
    <citation type="submission" date="2017-02" db="EMBL/GenBank/DDBJ databases">
        <title>Natronthermophilus aegyptiacus gen. nov.,sp. nov., an aerobic, extremely halophilic alkalithermophilic archaeon isolated from the athalassohaline Wadi An Natrun, Egypt.</title>
        <authorList>
            <person name="Zhao B."/>
        </authorList>
    </citation>
    <scope>NUCLEOTIDE SEQUENCE [LARGE SCALE GENOMIC DNA]</scope>
    <source>
        <strain evidence="8 9">CGMCC 1.3597</strain>
    </source>
</reference>
<organism evidence="8 9">
    <name type="scientific">Natronolimnobius baerhuensis</name>
    <dbReference type="NCBI Taxonomy" id="253108"/>
    <lineage>
        <taxon>Archaea</taxon>
        <taxon>Methanobacteriati</taxon>
        <taxon>Methanobacteriota</taxon>
        <taxon>Stenosarchaea group</taxon>
        <taxon>Halobacteria</taxon>
        <taxon>Halobacteriales</taxon>
        <taxon>Natrialbaceae</taxon>
        <taxon>Natronolimnobius</taxon>
    </lineage>
</organism>
<comment type="function">
    <text evidence="6">Binds to 23S rRNA. One of the proteins that surrounds the polypeptide exit tunnel on the outside of the ribosome.</text>
</comment>
<dbReference type="GO" id="GO:1990904">
    <property type="term" value="C:ribonucleoprotein complex"/>
    <property type="evidence" value="ECO:0007669"/>
    <property type="project" value="UniProtKB-KW"/>
</dbReference>
<dbReference type="HAMAP" id="MF_01369_A">
    <property type="entry name" value="Ribosomal_uL23_A"/>
    <property type="match status" value="1"/>
</dbReference>
<keyword evidence="2 6" id="KW-0699">rRNA-binding</keyword>
<evidence type="ECO:0000313" key="8">
    <source>
        <dbReference type="EMBL" id="OVE84366.1"/>
    </source>
</evidence>
<comment type="subunit">
    <text evidence="6">Part of the 50S ribosomal subunit. Contacts protein L29.</text>
</comment>
<sequence length="84" mass="9568">MSTIIEHPLVTEKAMNDMDFENKLQFVCNPDASKPEIRDIVEERFDVTVDNINTQVTMKGKKKAIIRLAEEDDAQEVASRIGVF</sequence>
<keyword evidence="5 6" id="KW-0687">Ribonucleoprotein</keyword>
<comment type="caution">
    <text evidence="8">The sequence shown here is derived from an EMBL/GenBank/DDBJ whole genome shotgun (WGS) entry which is preliminary data.</text>
</comment>
<dbReference type="InterPro" id="IPR012678">
    <property type="entry name" value="Ribosomal_uL23/eL15/eS24_sf"/>
</dbReference>
<dbReference type="GO" id="GO:0003735">
    <property type="term" value="F:structural constituent of ribosome"/>
    <property type="evidence" value="ECO:0007669"/>
    <property type="project" value="UniProtKB-UniRule"/>
</dbReference>
<evidence type="ECO:0000256" key="6">
    <source>
        <dbReference type="HAMAP-Rule" id="MF_01369"/>
    </source>
</evidence>
<dbReference type="InterPro" id="IPR013025">
    <property type="entry name" value="Ribosomal_uL23-like"/>
</dbReference>
<keyword evidence="4 6" id="KW-0689">Ribosomal protein</keyword>
<keyword evidence="3 6" id="KW-0694">RNA-binding</keyword>
<dbReference type="Proteomes" id="UP000196084">
    <property type="component" value="Unassembled WGS sequence"/>
</dbReference>
<dbReference type="OrthoDB" id="7751at2157"/>
<dbReference type="EMBL" id="MWPH01000002">
    <property type="protein sequence ID" value="OVE84366.1"/>
    <property type="molecule type" value="Genomic_DNA"/>
</dbReference>